<keyword evidence="4" id="KW-1185">Reference proteome</keyword>
<evidence type="ECO:0000256" key="1">
    <source>
        <dbReference type="ARBA" id="ARBA00022741"/>
    </source>
</evidence>
<dbReference type="InterPro" id="IPR005225">
    <property type="entry name" value="Small_GTP-bd"/>
</dbReference>
<organism evidence="3 4">
    <name type="scientific">Tritrichomonas foetus</name>
    <dbReference type="NCBI Taxonomy" id="1144522"/>
    <lineage>
        <taxon>Eukaryota</taxon>
        <taxon>Metamonada</taxon>
        <taxon>Parabasalia</taxon>
        <taxon>Tritrichomonadida</taxon>
        <taxon>Tritrichomonadidae</taxon>
        <taxon>Tritrichomonas</taxon>
    </lineage>
</organism>
<dbReference type="GO" id="GO:0003924">
    <property type="term" value="F:GTPase activity"/>
    <property type="evidence" value="ECO:0007669"/>
    <property type="project" value="InterPro"/>
</dbReference>
<keyword evidence="2" id="KW-0342">GTP-binding</keyword>
<dbReference type="VEuPathDB" id="TrichDB:TRFO_18568"/>
<accession>A0A1J4KKP2</accession>
<dbReference type="Proteomes" id="UP000179807">
    <property type="component" value="Unassembled WGS sequence"/>
</dbReference>
<dbReference type="CDD" id="cd00154">
    <property type="entry name" value="Rab"/>
    <property type="match status" value="1"/>
</dbReference>
<dbReference type="EMBL" id="MLAK01000577">
    <property type="protein sequence ID" value="OHT11873.1"/>
    <property type="molecule type" value="Genomic_DNA"/>
</dbReference>
<dbReference type="PROSITE" id="PS51420">
    <property type="entry name" value="RHO"/>
    <property type="match status" value="1"/>
</dbReference>
<dbReference type="NCBIfam" id="TIGR00231">
    <property type="entry name" value="small_GTP"/>
    <property type="match status" value="1"/>
</dbReference>
<name>A0A1J4KKP2_9EUKA</name>
<dbReference type="InterPro" id="IPR050227">
    <property type="entry name" value="Rab"/>
</dbReference>
<dbReference type="SMART" id="SM00173">
    <property type="entry name" value="RAS"/>
    <property type="match status" value="1"/>
</dbReference>
<dbReference type="SMART" id="SM00175">
    <property type="entry name" value="RAB"/>
    <property type="match status" value="1"/>
</dbReference>
<dbReference type="SUPFAM" id="SSF52540">
    <property type="entry name" value="P-loop containing nucleoside triphosphate hydrolases"/>
    <property type="match status" value="1"/>
</dbReference>
<dbReference type="PROSITE" id="PS51421">
    <property type="entry name" value="RAS"/>
    <property type="match status" value="1"/>
</dbReference>
<dbReference type="FunFam" id="3.40.50.300:FF:000808">
    <property type="entry name" value="Small GTP-binding protein, putative"/>
    <property type="match status" value="1"/>
</dbReference>
<dbReference type="InterPro" id="IPR001806">
    <property type="entry name" value="Small_GTPase"/>
</dbReference>
<dbReference type="GeneID" id="94834967"/>
<dbReference type="InterPro" id="IPR027417">
    <property type="entry name" value="P-loop_NTPase"/>
</dbReference>
<dbReference type="Gene3D" id="3.40.50.300">
    <property type="entry name" value="P-loop containing nucleotide triphosphate hydrolases"/>
    <property type="match status" value="1"/>
</dbReference>
<dbReference type="PANTHER" id="PTHR47977">
    <property type="entry name" value="RAS-RELATED PROTEIN RAB"/>
    <property type="match status" value="1"/>
</dbReference>
<protein>
    <submittedName>
        <fullName evidence="3">GTP-binding protein YPT6</fullName>
    </submittedName>
</protein>
<proteinExistence type="predicted"/>
<dbReference type="GO" id="GO:0005525">
    <property type="term" value="F:GTP binding"/>
    <property type="evidence" value="ECO:0007669"/>
    <property type="project" value="UniProtKB-KW"/>
</dbReference>
<sequence length="200" mass="22449">MIMNKIKTVLIGDSGVGKTCIFQRLDNDSFKEEMTSTVGGSFCNITLQNDKGTYYEIGLWDTAGQERFRNIIPLYFQRATFVILMYDISSRDSFNGLKKWAEIIKDKGPENTQLFLVGNKSDLEKERAIPMSEGEKQAEEIGAVFFCELSAKTRIGLDILLKEITDRCEVLSSISFEVSALQGPSVKTGAEVLRKSECRC</sequence>
<comment type="caution">
    <text evidence="3">The sequence shown here is derived from an EMBL/GenBank/DDBJ whole genome shotgun (WGS) entry which is preliminary data.</text>
</comment>
<evidence type="ECO:0000313" key="3">
    <source>
        <dbReference type="EMBL" id="OHT11873.1"/>
    </source>
</evidence>
<dbReference type="AlphaFoldDB" id="A0A1J4KKP2"/>
<reference evidence="3" key="1">
    <citation type="submission" date="2016-10" db="EMBL/GenBank/DDBJ databases">
        <authorList>
            <person name="Benchimol M."/>
            <person name="Almeida L.G."/>
            <person name="Vasconcelos A.T."/>
            <person name="Perreira-Neves A."/>
            <person name="Rosa I.A."/>
            <person name="Tasca T."/>
            <person name="Bogo M.R."/>
            <person name="de Souza W."/>
        </authorList>
    </citation>
    <scope>NUCLEOTIDE SEQUENCE [LARGE SCALE GENOMIC DNA]</scope>
    <source>
        <strain evidence="3">K</strain>
    </source>
</reference>
<gene>
    <name evidence="3" type="primary">YPT6</name>
    <name evidence="3" type="ORF">TRFO_18568</name>
</gene>
<evidence type="ECO:0000256" key="2">
    <source>
        <dbReference type="ARBA" id="ARBA00023134"/>
    </source>
</evidence>
<dbReference type="RefSeq" id="XP_068365009.1">
    <property type="nucleotide sequence ID" value="XM_068500263.1"/>
</dbReference>
<dbReference type="OrthoDB" id="63533at2759"/>
<dbReference type="Pfam" id="PF00071">
    <property type="entry name" value="Ras"/>
    <property type="match status" value="1"/>
</dbReference>
<dbReference type="SMART" id="SM00174">
    <property type="entry name" value="RHO"/>
    <property type="match status" value="1"/>
</dbReference>
<dbReference type="PRINTS" id="PR00449">
    <property type="entry name" value="RASTRNSFRMNG"/>
</dbReference>
<dbReference type="PROSITE" id="PS51419">
    <property type="entry name" value="RAB"/>
    <property type="match status" value="1"/>
</dbReference>
<keyword evidence="1" id="KW-0547">Nucleotide-binding</keyword>
<evidence type="ECO:0000313" key="4">
    <source>
        <dbReference type="Proteomes" id="UP000179807"/>
    </source>
</evidence>